<evidence type="ECO:0000313" key="2">
    <source>
        <dbReference type="Proteomes" id="UP000018922"/>
    </source>
</evidence>
<proteinExistence type="predicted"/>
<dbReference type="HOGENOM" id="CLU_2523578_0_0_5"/>
<accession>V6EWP2</accession>
<evidence type="ECO:0000313" key="1">
    <source>
        <dbReference type="EMBL" id="CDK97690.1"/>
    </source>
</evidence>
<keyword evidence="2" id="KW-1185">Reference proteome</keyword>
<dbReference type="AlphaFoldDB" id="V6EWP2"/>
<sequence>MKSCAPVSIPSAVRTGLVVKRDPAACFADMLDYARDAQSFVVGMSNIMAHDYLGIRMSRVLETVTTFVPLLICRLPDMIDEISP</sequence>
<gene>
    <name evidence="1" type="ordered locus">MGMSRv2__0475</name>
</gene>
<name>V6EWP2_MAGGM</name>
<organism evidence="1 2">
    <name type="scientific">Magnetospirillum gryphiswaldense (strain DSM 6361 / JCM 21280 / NBRC 15271 / MSR-1)</name>
    <dbReference type="NCBI Taxonomy" id="431944"/>
    <lineage>
        <taxon>Bacteria</taxon>
        <taxon>Pseudomonadati</taxon>
        <taxon>Pseudomonadota</taxon>
        <taxon>Alphaproteobacteria</taxon>
        <taxon>Rhodospirillales</taxon>
        <taxon>Rhodospirillaceae</taxon>
        <taxon>Magnetospirillum</taxon>
    </lineage>
</organism>
<protein>
    <submittedName>
        <fullName evidence="1">Uncharacterized protein</fullName>
    </submittedName>
</protein>
<dbReference type="STRING" id="1430440.MGMSRv2__0475"/>
<dbReference type="KEGG" id="mgy:MGMSRv2__0475"/>
<reference evidence="1 2" key="1">
    <citation type="journal article" date="2014" name="Genome Announc.">
        <title>Complete genome sequence of Magnetospirillum gryphiswaldense MSR-1.</title>
        <authorList>
            <person name="Wang X."/>
            <person name="Wang Q."/>
            <person name="Zhang W."/>
            <person name="Wang Y."/>
            <person name="Li L."/>
            <person name="Wen T."/>
            <person name="Zhang T."/>
            <person name="Zhang Y."/>
            <person name="Xu J."/>
            <person name="Hu J."/>
            <person name="Li S."/>
            <person name="Liu L."/>
            <person name="Liu J."/>
            <person name="Jiang W."/>
            <person name="Tian J."/>
            <person name="Li Y."/>
            <person name="Schuler D."/>
            <person name="Wang L."/>
            <person name="Li J."/>
        </authorList>
    </citation>
    <scope>NUCLEOTIDE SEQUENCE [LARGE SCALE GENOMIC DNA]</scope>
    <source>
        <strain evidence="2">DSM 6361 / JCM 21280 / NBRC 15271 / MSR-1</strain>
    </source>
</reference>
<dbReference type="EMBL" id="HG794546">
    <property type="protein sequence ID" value="CDK97690.1"/>
    <property type="molecule type" value="Genomic_DNA"/>
</dbReference>
<dbReference type="Proteomes" id="UP000018922">
    <property type="component" value="Chromosome I"/>
</dbReference>